<proteinExistence type="inferred from homology"/>
<name>A0ABV8UDF0_9PROT</name>
<dbReference type="Gene3D" id="3.20.20.370">
    <property type="entry name" value="Glycoside hydrolase/deacetylase"/>
    <property type="match status" value="1"/>
</dbReference>
<keyword evidence="10" id="KW-1185">Reference proteome</keyword>
<sequence>MTRAARIVFSLVMAAVSFGAAIADQSAVILLYHRFGEDSYPTTNIRIEQLEAQIKQLKDGGYHFMALGDIAAKLKAKEQLPEKTITVAVDDAYKSVITHGWPRLKAAGIPMTLFVSTDPVDSASNQVSSNYMTWDDVRQLREEGVEIGHHSASHLHMPHAGLETSMADVRRASDRFKTELGKVPALFAYPYGEYDDAIKQAVEAEGFDAAFAQFSSPAATWSDPFALPRFPVNERYGEMQRFKLISQAMALPVSDVVPTATLLTEERNPPVYGFTVDDNVRGLSALACYPSHLGEPAELIRLGNRVEVRFDKAFPKGRNRINCTLPAGGGRWYWHGKFFLVPGGPLD</sequence>
<dbReference type="EMBL" id="JBHSCR010000014">
    <property type="protein sequence ID" value="MFC4348702.1"/>
    <property type="molecule type" value="Genomic_DNA"/>
</dbReference>
<protein>
    <recommendedName>
        <fullName evidence="4">Chitooligosaccharide deacetylase</fullName>
    </recommendedName>
    <alternativeName>
        <fullName evidence="6">Nodulation protein B</fullName>
    </alternativeName>
</protein>
<accession>A0ABV8UDF0</accession>
<feature type="domain" description="NodB homology" evidence="8">
    <location>
        <begin position="83"/>
        <end position="303"/>
    </location>
</feature>
<dbReference type="RefSeq" id="WP_068143188.1">
    <property type="nucleotide sequence ID" value="NZ_JBHSCR010000014.1"/>
</dbReference>
<dbReference type="GO" id="GO:0016787">
    <property type="term" value="F:hydrolase activity"/>
    <property type="evidence" value="ECO:0007669"/>
    <property type="project" value="UniProtKB-KW"/>
</dbReference>
<dbReference type="InterPro" id="IPR051398">
    <property type="entry name" value="Polysacch_Deacetylase"/>
</dbReference>
<keyword evidence="9" id="KW-0378">Hydrolase</keyword>
<comment type="subcellular location">
    <subcellularLocation>
        <location evidence="2">Secreted</location>
    </subcellularLocation>
</comment>
<evidence type="ECO:0000259" key="8">
    <source>
        <dbReference type="PROSITE" id="PS51677"/>
    </source>
</evidence>
<dbReference type="Pfam" id="PF01522">
    <property type="entry name" value="Polysacc_deac_1"/>
    <property type="match status" value="1"/>
</dbReference>
<evidence type="ECO:0000256" key="6">
    <source>
        <dbReference type="ARBA" id="ARBA00032976"/>
    </source>
</evidence>
<dbReference type="InterPro" id="IPR011330">
    <property type="entry name" value="Glyco_hydro/deAcase_b/a-brl"/>
</dbReference>
<comment type="similarity">
    <text evidence="3">Belongs to the polysaccharide deacetylase family.</text>
</comment>
<comment type="caution">
    <text evidence="9">The sequence shown here is derived from an EMBL/GenBank/DDBJ whole genome shotgun (WGS) entry which is preliminary data.</text>
</comment>
<keyword evidence="5 7" id="KW-0732">Signal</keyword>
<organism evidence="9 10">
    <name type="scientific">Kordiimonas lipolytica</name>
    <dbReference type="NCBI Taxonomy" id="1662421"/>
    <lineage>
        <taxon>Bacteria</taxon>
        <taxon>Pseudomonadati</taxon>
        <taxon>Pseudomonadota</taxon>
        <taxon>Alphaproteobacteria</taxon>
        <taxon>Kordiimonadales</taxon>
        <taxon>Kordiimonadaceae</taxon>
        <taxon>Kordiimonas</taxon>
    </lineage>
</organism>
<feature type="chain" id="PRO_5045259279" description="Chitooligosaccharide deacetylase" evidence="7">
    <location>
        <begin position="24"/>
        <end position="347"/>
    </location>
</feature>
<evidence type="ECO:0000256" key="2">
    <source>
        <dbReference type="ARBA" id="ARBA00004613"/>
    </source>
</evidence>
<reference evidence="10" key="1">
    <citation type="journal article" date="2019" name="Int. J. Syst. Evol. Microbiol.">
        <title>The Global Catalogue of Microorganisms (GCM) 10K type strain sequencing project: providing services to taxonomists for standard genome sequencing and annotation.</title>
        <authorList>
            <consortium name="The Broad Institute Genomics Platform"/>
            <consortium name="The Broad Institute Genome Sequencing Center for Infectious Disease"/>
            <person name="Wu L."/>
            <person name="Ma J."/>
        </authorList>
    </citation>
    <scope>NUCLEOTIDE SEQUENCE [LARGE SCALE GENOMIC DNA]</scope>
    <source>
        <strain evidence="10">CGMCC 1.15304</strain>
    </source>
</reference>
<evidence type="ECO:0000256" key="5">
    <source>
        <dbReference type="ARBA" id="ARBA00022729"/>
    </source>
</evidence>
<dbReference type="PROSITE" id="PS51677">
    <property type="entry name" value="NODB"/>
    <property type="match status" value="1"/>
</dbReference>
<evidence type="ECO:0000256" key="3">
    <source>
        <dbReference type="ARBA" id="ARBA00010973"/>
    </source>
</evidence>
<dbReference type="SUPFAM" id="SSF88713">
    <property type="entry name" value="Glycoside hydrolase/deacetylase"/>
    <property type="match status" value="1"/>
</dbReference>
<comment type="function">
    <text evidence="1">Is involved in generating a small heat-stable compound (Nod), an acylated oligomer of N-acetylglucosamine, that stimulates mitosis in various plant protoplasts.</text>
</comment>
<dbReference type="PANTHER" id="PTHR34216:SF3">
    <property type="entry name" value="POLY-BETA-1,6-N-ACETYL-D-GLUCOSAMINE N-DEACETYLASE"/>
    <property type="match status" value="1"/>
</dbReference>
<dbReference type="CDD" id="cd10973">
    <property type="entry name" value="CE4_DAC_u4_5s"/>
    <property type="match status" value="1"/>
</dbReference>
<evidence type="ECO:0000256" key="1">
    <source>
        <dbReference type="ARBA" id="ARBA00003236"/>
    </source>
</evidence>
<evidence type="ECO:0000256" key="7">
    <source>
        <dbReference type="SAM" id="SignalP"/>
    </source>
</evidence>
<gene>
    <name evidence="9" type="ORF">ACFO5Q_12685</name>
</gene>
<evidence type="ECO:0000313" key="9">
    <source>
        <dbReference type="EMBL" id="MFC4348702.1"/>
    </source>
</evidence>
<dbReference type="InterPro" id="IPR002509">
    <property type="entry name" value="NODB_dom"/>
</dbReference>
<dbReference type="PANTHER" id="PTHR34216">
    <property type="match status" value="1"/>
</dbReference>
<dbReference type="Proteomes" id="UP001595776">
    <property type="component" value="Unassembled WGS sequence"/>
</dbReference>
<evidence type="ECO:0000313" key="10">
    <source>
        <dbReference type="Proteomes" id="UP001595776"/>
    </source>
</evidence>
<feature type="signal peptide" evidence="7">
    <location>
        <begin position="1"/>
        <end position="23"/>
    </location>
</feature>
<evidence type="ECO:0000256" key="4">
    <source>
        <dbReference type="ARBA" id="ARBA00020071"/>
    </source>
</evidence>